<dbReference type="AlphaFoldDB" id="A0A9Q1CTY5"/>
<dbReference type="Proteomes" id="UP001152320">
    <property type="component" value="Chromosome 1"/>
</dbReference>
<evidence type="ECO:0000313" key="2">
    <source>
        <dbReference type="Proteomes" id="UP001152320"/>
    </source>
</evidence>
<organism evidence="1 2">
    <name type="scientific">Holothuria leucospilota</name>
    <name type="common">Black long sea cucumber</name>
    <name type="synonym">Mertensiothuria leucospilota</name>
    <dbReference type="NCBI Taxonomy" id="206669"/>
    <lineage>
        <taxon>Eukaryota</taxon>
        <taxon>Metazoa</taxon>
        <taxon>Echinodermata</taxon>
        <taxon>Eleutherozoa</taxon>
        <taxon>Echinozoa</taxon>
        <taxon>Holothuroidea</taxon>
        <taxon>Aspidochirotacea</taxon>
        <taxon>Aspidochirotida</taxon>
        <taxon>Holothuriidae</taxon>
        <taxon>Holothuria</taxon>
    </lineage>
</organism>
<keyword evidence="2" id="KW-1185">Reference proteome</keyword>
<dbReference type="EMBL" id="JAIZAY010000001">
    <property type="protein sequence ID" value="KAJ8050619.1"/>
    <property type="molecule type" value="Genomic_DNA"/>
</dbReference>
<name>A0A9Q1CTY5_HOLLE</name>
<comment type="caution">
    <text evidence="1">The sequence shown here is derived from an EMBL/GenBank/DDBJ whole genome shotgun (WGS) entry which is preliminary data.</text>
</comment>
<dbReference type="OrthoDB" id="6774960at2759"/>
<accession>A0A9Q1CTY5</accession>
<sequence length="59" mass="6572">MAVVNAWFVYKRDCKELAASKPMPLRKFQASVAAALCNSGKPARGKTFLRVSKKEEKTI</sequence>
<evidence type="ECO:0000313" key="1">
    <source>
        <dbReference type="EMBL" id="KAJ8050619.1"/>
    </source>
</evidence>
<protein>
    <submittedName>
        <fullName evidence="1">Uncharacterized protein</fullName>
    </submittedName>
</protein>
<reference evidence="1" key="1">
    <citation type="submission" date="2021-10" db="EMBL/GenBank/DDBJ databases">
        <title>Tropical sea cucumber genome reveals ecological adaptation and Cuvierian tubules defense mechanism.</title>
        <authorList>
            <person name="Chen T."/>
        </authorList>
    </citation>
    <scope>NUCLEOTIDE SEQUENCE</scope>
    <source>
        <strain evidence="1">Nanhai2018</strain>
        <tissue evidence="1">Muscle</tissue>
    </source>
</reference>
<gene>
    <name evidence="1" type="ORF">HOLleu_03889</name>
</gene>
<proteinExistence type="predicted"/>